<organism evidence="4 5">
    <name type="scientific">Eutypa lata (strain UCR-EL1)</name>
    <name type="common">Grapevine dieback disease fungus</name>
    <name type="synonym">Eutypa armeniacae</name>
    <dbReference type="NCBI Taxonomy" id="1287681"/>
    <lineage>
        <taxon>Eukaryota</taxon>
        <taxon>Fungi</taxon>
        <taxon>Dikarya</taxon>
        <taxon>Ascomycota</taxon>
        <taxon>Pezizomycotina</taxon>
        <taxon>Sordariomycetes</taxon>
        <taxon>Xylariomycetidae</taxon>
        <taxon>Xylariales</taxon>
        <taxon>Diatrypaceae</taxon>
        <taxon>Eutypa</taxon>
    </lineage>
</organism>
<evidence type="ECO:0000259" key="3">
    <source>
        <dbReference type="Pfam" id="PF20684"/>
    </source>
</evidence>
<feature type="region of interest" description="Disordered" evidence="1">
    <location>
        <begin position="76"/>
        <end position="174"/>
    </location>
</feature>
<feature type="compositionally biased region" description="Basic and acidic residues" evidence="1">
    <location>
        <begin position="161"/>
        <end position="174"/>
    </location>
</feature>
<sequence length="174" mass="18754">MNVLTDILIMGIPAPVLLKVKTTIWKRLGLLALFGGGFFVMIAAVLRVSMVLIAILIRPMFTSAFWTGKYNNSGGYSSTGPSKHSANIERSFEMHGKQSGRSKSRDPFSVTRAMATVVEDGDSPPWGSPNGSTAQIIDPSDAQGGPAHNTAEKNSATYPGDYKDSADFKRERSN</sequence>
<keyword evidence="2" id="KW-0812">Transmembrane</keyword>
<feature type="compositionally biased region" description="Polar residues" evidence="1">
    <location>
        <begin position="76"/>
        <end position="85"/>
    </location>
</feature>
<evidence type="ECO:0000256" key="2">
    <source>
        <dbReference type="SAM" id="Phobius"/>
    </source>
</evidence>
<keyword evidence="5" id="KW-1185">Reference proteome</keyword>
<protein>
    <recommendedName>
        <fullName evidence="3">Rhodopsin domain-containing protein</fullName>
    </recommendedName>
</protein>
<dbReference type="EMBL" id="KB705590">
    <property type="protein sequence ID" value="EMR71755.1"/>
    <property type="molecule type" value="Genomic_DNA"/>
</dbReference>
<evidence type="ECO:0000313" key="5">
    <source>
        <dbReference type="Proteomes" id="UP000012174"/>
    </source>
</evidence>
<keyword evidence="2" id="KW-0472">Membrane</keyword>
<evidence type="ECO:0000256" key="1">
    <source>
        <dbReference type="SAM" id="MobiDB-lite"/>
    </source>
</evidence>
<proteinExistence type="predicted"/>
<dbReference type="OrthoDB" id="4329349at2759"/>
<keyword evidence="2" id="KW-1133">Transmembrane helix</keyword>
<dbReference type="HOGENOM" id="CLU_1540046_0_0_1"/>
<feature type="domain" description="Rhodopsin" evidence="3">
    <location>
        <begin position="1"/>
        <end position="51"/>
    </location>
</feature>
<dbReference type="AlphaFoldDB" id="M7TYJ6"/>
<evidence type="ECO:0000313" key="4">
    <source>
        <dbReference type="EMBL" id="EMR71755.1"/>
    </source>
</evidence>
<name>M7TYJ6_EUTLA</name>
<accession>M7TYJ6</accession>
<feature type="transmembrane region" description="Helical" evidence="2">
    <location>
        <begin position="28"/>
        <end position="57"/>
    </location>
</feature>
<dbReference type="InterPro" id="IPR049326">
    <property type="entry name" value="Rhodopsin_dom_fungi"/>
</dbReference>
<dbReference type="KEGG" id="ela:UCREL1_1199"/>
<gene>
    <name evidence="4" type="ORF">UCREL1_1199</name>
</gene>
<dbReference type="Proteomes" id="UP000012174">
    <property type="component" value="Unassembled WGS sequence"/>
</dbReference>
<feature type="compositionally biased region" description="Basic and acidic residues" evidence="1">
    <location>
        <begin position="86"/>
        <end position="96"/>
    </location>
</feature>
<reference evidence="5" key="1">
    <citation type="journal article" date="2013" name="Genome Announc.">
        <title>Draft genome sequence of the grapevine dieback fungus Eutypa lata UCR-EL1.</title>
        <authorList>
            <person name="Blanco-Ulate B."/>
            <person name="Rolshausen P.E."/>
            <person name="Cantu D."/>
        </authorList>
    </citation>
    <scope>NUCLEOTIDE SEQUENCE [LARGE SCALE GENOMIC DNA]</scope>
    <source>
        <strain evidence="5">UCR-EL1</strain>
    </source>
</reference>
<dbReference type="Pfam" id="PF20684">
    <property type="entry name" value="Fung_rhodopsin"/>
    <property type="match status" value="1"/>
</dbReference>